<evidence type="ECO:0000313" key="2">
    <source>
        <dbReference type="EMBL" id="KAG8463945.1"/>
    </source>
</evidence>
<comment type="caution">
    <text evidence="2">The sequence shown here is derived from an EMBL/GenBank/DDBJ whole genome shotgun (WGS) entry which is preliminary data.</text>
</comment>
<dbReference type="InterPro" id="IPR044852">
    <property type="entry name" value="WBP2-like"/>
</dbReference>
<feature type="compositionally biased region" description="Basic and acidic residues" evidence="1">
    <location>
        <begin position="173"/>
        <end position="187"/>
    </location>
</feature>
<name>A0A8J5XR74_DIALT</name>
<dbReference type="OrthoDB" id="1259151at2759"/>
<dbReference type="EMBL" id="JAGTXO010000014">
    <property type="protein sequence ID" value="KAG8463945.1"/>
    <property type="molecule type" value="Genomic_DNA"/>
</dbReference>
<feature type="region of interest" description="Disordered" evidence="1">
    <location>
        <begin position="160"/>
        <end position="201"/>
    </location>
</feature>
<sequence length="201" mass="22275">MSINPALDEHTDDPVCMENERLVLRREGVELEATIDGAQHRLRGFAVLSNLRIVFVATDPSAISAVDLPLAHLRDESFNQPIFGCNNLTGVTAPIRGGSVRADIAWKLSFREGGVGTWLPWFFTVLKVMRTHMEAVAVGQASDLPVPSARAMRQAYVDPADPTRLFLPDEPDMDRSEPHGHDAEHRRPLPPPAHRAHEHSD</sequence>
<dbReference type="GO" id="GO:0005634">
    <property type="term" value="C:nucleus"/>
    <property type="evidence" value="ECO:0007669"/>
    <property type="project" value="TreeGrafter"/>
</dbReference>
<dbReference type="Proteomes" id="UP000751190">
    <property type="component" value="Unassembled WGS sequence"/>
</dbReference>
<accession>A0A8J5XR74</accession>
<gene>
    <name evidence="2" type="ORF">KFE25_000113</name>
</gene>
<dbReference type="PANTHER" id="PTHR31606:SF1">
    <property type="entry name" value="WW DOMAIN BINDING PROTEIN 2, ISOFORM E"/>
    <property type="match status" value="1"/>
</dbReference>
<keyword evidence="3" id="KW-1185">Reference proteome</keyword>
<dbReference type="GO" id="GO:0031490">
    <property type="term" value="F:chromatin DNA binding"/>
    <property type="evidence" value="ECO:0007669"/>
    <property type="project" value="TreeGrafter"/>
</dbReference>
<proteinExistence type="predicted"/>
<evidence type="ECO:0000256" key="1">
    <source>
        <dbReference type="SAM" id="MobiDB-lite"/>
    </source>
</evidence>
<dbReference type="CDD" id="cd13214">
    <property type="entry name" value="PH-GRAM_WBP2"/>
    <property type="match status" value="1"/>
</dbReference>
<reference evidence="2" key="1">
    <citation type="submission" date="2021-05" db="EMBL/GenBank/DDBJ databases">
        <title>The genome of the haptophyte Pavlova lutheri (Diacronema luteri, Pavlovales) - a model for lipid biosynthesis in eukaryotic algae.</title>
        <authorList>
            <person name="Hulatt C.J."/>
            <person name="Posewitz M.C."/>
        </authorList>
    </citation>
    <scope>NUCLEOTIDE SEQUENCE</scope>
    <source>
        <strain evidence="2">NIVA-4/92</strain>
    </source>
</reference>
<evidence type="ECO:0000313" key="3">
    <source>
        <dbReference type="Proteomes" id="UP000751190"/>
    </source>
</evidence>
<dbReference type="PANTHER" id="PTHR31606">
    <property type="entry name" value="WW DOMAIN BINDING PROTEIN 2, ISOFORM E"/>
    <property type="match status" value="1"/>
</dbReference>
<dbReference type="SUPFAM" id="SSF50729">
    <property type="entry name" value="PH domain-like"/>
    <property type="match status" value="1"/>
</dbReference>
<dbReference type="OMA" id="YHSQPAE"/>
<dbReference type="GO" id="GO:0003713">
    <property type="term" value="F:transcription coactivator activity"/>
    <property type="evidence" value="ECO:0007669"/>
    <property type="project" value="InterPro"/>
</dbReference>
<organism evidence="2 3">
    <name type="scientific">Diacronema lutheri</name>
    <name type="common">Unicellular marine alga</name>
    <name type="synonym">Monochrysis lutheri</name>
    <dbReference type="NCBI Taxonomy" id="2081491"/>
    <lineage>
        <taxon>Eukaryota</taxon>
        <taxon>Haptista</taxon>
        <taxon>Haptophyta</taxon>
        <taxon>Pavlovophyceae</taxon>
        <taxon>Pavlovales</taxon>
        <taxon>Pavlovaceae</taxon>
        <taxon>Diacronema</taxon>
    </lineage>
</organism>
<protein>
    <submittedName>
        <fullName evidence="2">Uncharacterized protein</fullName>
    </submittedName>
</protein>
<dbReference type="AlphaFoldDB" id="A0A8J5XR74"/>